<evidence type="ECO:0000259" key="1">
    <source>
        <dbReference type="PROSITE" id="PS50943"/>
    </source>
</evidence>
<dbReference type="SUPFAM" id="SSF47413">
    <property type="entry name" value="lambda repressor-like DNA-binding domains"/>
    <property type="match status" value="1"/>
</dbReference>
<dbReference type="CDD" id="cd00093">
    <property type="entry name" value="HTH_XRE"/>
    <property type="match status" value="1"/>
</dbReference>
<protein>
    <submittedName>
        <fullName evidence="2">Helix-turn-helix domain-containing protein</fullName>
    </submittedName>
</protein>
<dbReference type="Proteomes" id="UP000198280">
    <property type="component" value="Unassembled WGS sequence"/>
</dbReference>
<keyword evidence="3" id="KW-1185">Reference proteome</keyword>
<evidence type="ECO:0000313" key="3">
    <source>
        <dbReference type="Proteomes" id="UP000198280"/>
    </source>
</evidence>
<dbReference type="InterPro" id="IPR001387">
    <property type="entry name" value="Cro/C1-type_HTH"/>
</dbReference>
<accession>A0A239P3B6</accession>
<dbReference type="InterPro" id="IPR010982">
    <property type="entry name" value="Lambda_DNA-bd_dom_sf"/>
</dbReference>
<proteinExistence type="predicted"/>
<evidence type="ECO:0000313" key="2">
    <source>
        <dbReference type="EMBL" id="SNT60819.1"/>
    </source>
</evidence>
<dbReference type="EMBL" id="FZOF01000077">
    <property type="protein sequence ID" value="SNT60819.1"/>
    <property type="molecule type" value="Genomic_DNA"/>
</dbReference>
<dbReference type="PROSITE" id="PS50943">
    <property type="entry name" value="HTH_CROC1"/>
    <property type="match status" value="1"/>
</dbReference>
<organism evidence="2 3">
    <name type="scientific">Actinacidiphila glaucinigra</name>
    <dbReference type="NCBI Taxonomy" id="235986"/>
    <lineage>
        <taxon>Bacteria</taxon>
        <taxon>Bacillati</taxon>
        <taxon>Actinomycetota</taxon>
        <taxon>Actinomycetes</taxon>
        <taxon>Kitasatosporales</taxon>
        <taxon>Streptomycetaceae</taxon>
        <taxon>Actinacidiphila</taxon>
    </lineage>
</organism>
<dbReference type="GO" id="GO:0003677">
    <property type="term" value="F:DNA binding"/>
    <property type="evidence" value="ECO:0007669"/>
    <property type="project" value="InterPro"/>
</dbReference>
<name>A0A239P3B6_9ACTN</name>
<sequence>MKKPTEAALARKMGCARSTVSAILNGQRFPSWEVTEAFVRACDEDPAAWEARWLDVSRRIEEGRHGYDGVPFPLQASGPEQTPNGTMLSARWYKDNREFYEAGSARICRARSEIRVTYMRRYPPTQYTTPASAAYFKSILDWAGEDTEDERSVRRIIGIPDRNGQPDSDMLAWAQQHHEASKHLLNYEASVLKWTPGADGLNMALIDDTIVFLAFSGGPRQRLNGFSVADPTFMSYFAGYFDQLWAALPPLGDYLQEVGENPQRDP</sequence>
<dbReference type="AlphaFoldDB" id="A0A239P3B6"/>
<dbReference type="Pfam" id="PF13560">
    <property type="entry name" value="HTH_31"/>
    <property type="match status" value="1"/>
</dbReference>
<reference evidence="2 3" key="1">
    <citation type="submission" date="2017-06" db="EMBL/GenBank/DDBJ databases">
        <authorList>
            <person name="Kim H.J."/>
            <person name="Triplett B.A."/>
        </authorList>
    </citation>
    <scope>NUCLEOTIDE SEQUENCE [LARGE SCALE GENOMIC DNA]</scope>
    <source>
        <strain evidence="2 3">CGMCC 4.1858</strain>
    </source>
</reference>
<gene>
    <name evidence="2" type="ORF">SAMN05216252_1773</name>
</gene>
<feature type="domain" description="HTH cro/C1-type" evidence="1">
    <location>
        <begin position="7"/>
        <end position="49"/>
    </location>
</feature>